<dbReference type="PANTHER" id="PTHR43818:SF11">
    <property type="entry name" value="BCDNA.GH03377"/>
    <property type="match status" value="1"/>
</dbReference>
<dbReference type="GO" id="GO:0000166">
    <property type="term" value="F:nucleotide binding"/>
    <property type="evidence" value="ECO:0007669"/>
    <property type="project" value="InterPro"/>
</dbReference>
<protein>
    <submittedName>
        <fullName evidence="4">Putative dehydrogenase</fullName>
    </submittedName>
</protein>
<reference evidence="4 5" key="1">
    <citation type="submission" date="2018-07" db="EMBL/GenBank/DDBJ databases">
        <title>High-quality-draft genome sequence of Gaiella occulta.</title>
        <authorList>
            <person name="Severino R."/>
            <person name="Froufe H.J.C."/>
            <person name="Rainey F.A."/>
            <person name="Barroso C."/>
            <person name="Albuquerque L."/>
            <person name="Lobo-Da-Cunha A."/>
            <person name="Da Costa M.S."/>
            <person name="Egas C."/>
        </authorList>
    </citation>
    <scope>NUCLEOTIDE SEQUENCE [LARGE SCALE GENOMIC DNA]</scope>
    <source>
        <strain evidence="4 5">F2-233</strain>
    </source>
</reference>
<evidence type="ECO:0000259" key="2">
    <source>
        <dbReference type="Pfam" id="PF01408"/>
    </source>
</evidence>
<evidence type="ECO:0000256" key="1">
    <source>
        <dbReference type="ARBA" id="ARBA00023002"/>
    </source>
</evidence>
<dbReference type="EMBL" id="QQZY01000001">
    <property type="protein sequence ID" value="RDI75701.1"/>
    <property type="molecule type" value="Genomic_DNA"/>
</dbReference>
<dbReference type="InterPro" id="IPR036291">
    <property type="entry name" value="NAD(P)-bd_dom_sf"/>
</dbReference>
<evidence type="ECO:0000313" key="4">
    <source>
        <dbReference type="EMBL" id="RDI75701.1"/>
    </source>
</evidence>
<dbReference type="SUPFAM" id="SSF51735">
    <property type="entry name" value="NAD(P)-binding Rossmann-fold domains"/>
    <property type="match status" value="1"/>
</dbReference>
<dbReference type="RefSeq" id="WP_220150370.1">
    <property type="nucleotide sequence ID" value="NZ_QQZY01000001.1"/>
</dbReference>
<dbReference type="PANTHER" id="PTHR43818">
    <property type="entry name" value="BCDNA.GH03377"/>
    <property type="match status" value="1"/>
</dbReference>
<dbReference type="Gene3D" id="3.40.50.720">
    <property type="entry name" value="NAD(P)-binding Rossmann-like Domain"/>
    <property type="match status" value="1"/>
</dbReference>
<organism evidence="4 5">
    <name type="scientific">Gaiella occulta</name>
    <dbReference type="NCBI Taxonomy" id="1002870"/>
    <lineage>
        <taxon>Bacteria</taxon>
        <taxon>Bacillati</taxon>
        <taxon>Actinomycetota</taxon>
        <taxon>Thermoleophilia</taxon>
        <taxon>Gaiellales</taxon>
        <taxon>Gaiellaceae</taxon>
        <taxon>Gaiella</taxon>
    </lineage>
</organism>
<evidence type="ECO:0000313" key="5">
    <source>
        <dbReference type="Proteomes" id="UP000254134"/>
    </source>
</evidence>
<dbReference type="SUPFAM" id="SSF55347">
    <property type="entry name" value="Glyceraldehyde-3-phosphate dehydrogenase-like, C-terminal domain"/>
    <property type="match status" value="1"/>
</dbReference>
<name>A0A7M2Z096_9ACTN</name>
<keyword evidence="5" id="KW-1185">Reference proteome</keyword>
<dbReference type="InterPro" id="IPR050463">
    <property type="entry name" value="Gfo/Idh/MocA_oxidrdct_glycsds"/>
</dbReference>
<reference evidence="5" key="2">
    <citation type="journal article" date="2019" name="MicrobiologyOpen">
        <title>High-quality draft genome sequence of Gaiella occulta isolated from a 150 meter deep mineral water borehole and comparison with the genome sequences of other deep-branching lineages of the phylum Actinobacteria.</title>
        <authorList>
            <person name="Severino R."/>
            <person name="Froufe H.J.C."/>
            <person name="Barroso C."/>
            <person name="Albuquerque L."/>
            <person name="Lobo-da-Cunha A."/>
            <person name="da Costa M.S."/>
            <person name="Egas C."/>
        </authorList>
    </citation>
    <scope>NUCLEOTIDE SEQUENCE [LARGE SCALE GENOMIC DNA]</scope>
    <source>
        <strain evidence="5">F2-233</strain>
    </source>
</reference>
<feature type="domain" description="Gfo/Idh/MocA-like oxidoreductase N-terminal" evidence="2">
    <location>
        <begin position="7"/>
        <end position="133"/>
    </location>
</feature>
<sequence length="394" mass="42599">MSRPHIGIGLIGFGWMGRAHSRSYRRIPMLFEDRAAEPELVIVSDTDASRAGEAVSSFGFREAATGWRAVVEHADVDVVVVTAPNMLHVEIVEEAAAAGKHVFCEKPVGGTPAQTVRAATAARRAGVITGVGYNYRFAPLVQYARQLLADGRLGEITTYRGRFFSMYGSDPLGVLSWRFLADEGGYGVSSDLLSHAVDLAHMLVGPIARVVATRATTIPERPLPKPGGGTHYGRGAVDDPTGAVTNEDYVAMLVEFESGARGTFESSRTLVGPESQMAFDVYGTRGALGWNLERLNELQLYLAGDEPHSGYTTVLAGDRFPYHGSFVPGNANGIGFEDLIAIEDVEFLQAVARGEPYEPGFEAALRFVSVQDAAVRSWESGRWEDVVRIEEGET</sequence>
<accession>A0A7M2Z096</accession>
<dbReference type="InterPro" id="IPR055170">
    <property type="entry name" value="GFO_IDH_MocA-like_dom"/>
</dbReference>
<gene>
    <name evidence="4" type="ORF">Gocc_0120</name>
</gene>
<dbReference type="Pfam" id="PF01408">
    <property type="entry name" value="GFO_IDH_MocA"/>
    <property type="match status" value="1"/>
</dbReference>
<dbReference type="Gene3D" id="3.30.360.10">
    <property type="entry name" value="Dihydrodipicolinate Reductase, domain 2"/>
    <property type="match status" value="1"/>
</dbReference>
<dbReference type="Proteomes" id="UP000254134">
    <property type="component" value="Unassembled WGS sequence"/>
</dbReference>
<dbReference type="AlphaFoldDB" id="A0A7M2Z096"/>
<dbReference type="InterPro" id="IPR000683">
    <property type="entry name" value="Gfo/Idh/MocA-like_OxRdtase_N"/>
</dbReference>
<evidence type="ECO:0000259" key="3">
    <source>
        <dbReference type="Pfam" id="PF22725"/>
    </source>
</evidence>
<comment type="caution">
    <text evidence="4">The sequence shown here is derived from an EMBL/GenBank/DDBJ whole genome shotgun (WGS) entry which is preliminary data.</text>
</comment>
<feature type="domain" description="GFO/IDH/MocA-like oxidoreductase" evidence="3">
    <location>
        <begin position="141"/>
        <end position="288"/>
    </location>
</feature>
<dbReference type="Pfam" id="PF22725">
    <property type="entry name" value="GFO_IDH_MocA_C3"/>
    <property type="match status" value="1"/>
</dbReference>
<dbReference type="GO" id="GO:0016491">
    <property type="term" value="F:oxidoreductase activity"/>
    <property type="evidence" value="ECO:0007669"/>
    <property type="project" value="UniProtKB-KW"/>
</dbReference>
<proteinExistence type="predicted"/>
<keyword evidence="1" id="KW-0560">Oxidoreductase</keyword>